<evidence type="ECO:0000256" key="6">
    <source>
        <dbReference type="SAM" id="Phobius"/>
    </source>
</evidence>
<dbReference type="OrthoDB" id="2157352at2"/>
<sequence length="94" mass="10778">MSDISLLEGLNVSITSLVIVFLVLFGLQLILMSFKYIFKEEKTIKKEKTPLPIIKNTLEEEDETKTVAVLTALILANEDQQDKHYQVISIKRVR</sequence>
<evidence type="ECO:0000256" key="2">
    <source>
        <dbReference type="ARBA" id="ARBA00022475"/>
    </source>
</evidence>
<dbReference type="GO" id="GO:0005886">
    <property type="term" value="C:plasma membrane"/>
    <property type="evidence" value="ECO:0007669"/>
    <property type="project" value="UniProtKB-SubCell"/>
</dbReference>
<dbReference type="GO" id="GO:0036376">
    <property type="term" value="P:sodium ion export across plasma membrane"/>
    <property type="evidence" value="ECO:0007669"/>
    <property type="project" value="InterPro"/>
</dbReference>
<proteinExistence type="predicted"/>
<dbReference type="STRING" id="1073423.SAMN04488700_0609"/>
<feature type="transmembrane region" description="Helical" evidence="6">
    <location>
        <begin position="12"/>
        <end position="38"/>
    </location>
</feature>
<evidence type="ECO:0000256" key="1">
    <source>
        <dbReference type="ARBA" id="ARBA00004236"/>
    </source>
</evidence>
<evidence type="ECO:0000256" key="3">
    <source>
        <dbReference type="ARBA" id="ARBA00022692"/>
    </source>
</evidence>
<dbReference type="Proteomes" id="UP000193435">
    <property type="component" value="Unassembled WGS sequence"/>
</dbReference>
<dbReference type="GO" id="GO:0015081">
    <property type="term" value="F:sodium ion transmembrane transporter activity"/>
    <property type="evidence" value="ECO:0007669"/>
    <property type="project" value="InterPro"/>
</dbReference>
<keyword evidence="8" id="KW-1185">Reference proteome</keyword>
<evidence type="ECO:0000256" key="5">
    <source>
        <dbReference type="ARBA" id="ARBA00023136"/>
    </source>
</evidence>
<name>A0A1X7MR73_9LACT</name>
<keyword evidence="5 6" id="KW-0472">Membrane</keyword>
<dbReference type="Pfam" id="PF04277">
    <property type="entry name" value="OAD_gamma"/>
    <property type="match status" value="1"/>
</dbReference>
<evidence type="ECO:0000313" key="7">
    <source>
        <dbReference type="EMBL" id="SMH27322.1"/>
    </source>
</evidence>
<keyword evidence="2" id="KW-1003">Cell membrane</keyword>
<gene>
    <name evidence="7" type="ORF">SAMN04488700_0609</name>
</gene>
<dbReference type="AlphaFoldDB" id="A0A1X7MR73"/>
<dbReference type="EMBL" id="FXBJ01000002">
    <property type="protein sequence ID" value="SMH27322.1"/>
    <property type="molecule type" value="Genomic_DNA"/>
</dbReference>
<evidence type="ECO:0000313" key="8">
    <source>
        <dbReference type="Proteomes" id="UP000193435"/>
    </source>
</evidence>
<keyword evidence="4 6" id="KW-1133">Transmembrane helix</keyword>
<organism evidence="7 8">
    <name type="scientific">Carnobacterium iners</name>
    <dbReference type="NCBI Taxonomy" id="1073423"/>
    <lineage>
        <taxon>Bacteria</taxon>
        <taxon>Bacillati</taxon>
        <taxon>Bacillota</taxon>
        <taxon>Bacilli</taxon>
        <taxon>Lactobacillales</taxon>
        <taxon>Carnobacteriaceae</taxon>
        <taxon>Carnobacterium</taxon>
    </lineage>
</organism>
<comment type="subcellular location">
    <subcellularLocation>
        <location evidence="1">Cell membrane</location>
    </subcellularLocation>
</comment>
<dbReference type="InterPro" id="IPR005899">
    <property type="entry name" value="Na_pump_deCOase"/>
</dbReference>
<dbReference type="RefSeq" id="WP_085558890.1">
    <property type="nucleotide sequence ID" value="NZ_FOAH01000030.1"/>
</dbReference>
<keyword evidence="3 6" id="KW-0812">Transmembrane</keyword>
<protein>
    <submittedName>
        <fullName evidence="7">Oxaloacetate decarboxylase, gamma chain</fullName>
    </submittedName>
</protein>
<evidence type="ECO:0000256" key="4">
    <source>
        <dbReference type="ARBA" id="ARBA00022989"/>
    </source>
</evidence>
<reference evidence="7 8" key="1">
    <citation type="submission" date="2017-04" db="EMBL/GenBank/DDBJ databases">
        <authorList>
            <person name="Afonso C.L."/>
            <person name="Miller P.J."/>
            <person name="Scott M.A."/>
            <person name="Spackman E."/>
            <person name="Goraichik I."/>
            <person name="Dimitrov K.M."/>
            <person name="Suarez D.L."/>
            <person name="Swayne D.E."/>
        </authorList>
    </citation>
    <scope>NUCLEOTIDE SEQUENCE [LARGE SCALE GENOMIC DNA]</scope>
    <source>
        <strain evidence="7 8">LMG26642</strain>
    </source>
</reference>
<accession>A0A1X7MR73</accession>